<feature type="region of interest" description="Disordered" evidence="1">
    <location>
        <begin position="290"/>
        <end position="367"/>
    </location>
</feature>
<sequence length="367" mass="41555">GPEDRKRPPALPPDRQGAHPRRPAEVPHEGRADRQGGQAPHQHPRPRRRAAPLPLRRQLRRHRHRRRQGGRRRRQGQAGPGQEPGRHRPRPAPDGGRPLARRAGRHPRRGAEAPAHRAQGQAPHHDDPRQVQRHPHGRPRLAPPLQAVVQGSAPPADHVGELRPGQPGHHPAEEGHPLPELEGGQEPPVQRGDHLHDGRVRLDGRRAEGARPPGELLDRHLAAQELRGHREPLHRPRRAGQGGRQAHVLPPARGRRHEDQQRVPGRQEPARRPLQPRRVEHLPVPLLRRRQQLRGRQPRVRQAAEGATPARLQHVRLLPGRQRLRLRQLHQRAPRTPARPREGADEPGELEGRHLRLDQDVLREGAL</sequence>
<feature type="compositionally biased region" description="Basic and acidic residues" evidence="1">
    <location>
        <begin position="22"/>
        <end position="34"/>
    </location>
</feature>
<protein>
    <submittedName>
        <fullName evidence="2">YeaH_YhbH</fullName>
    </submittedName>
</protein>
<evidence type="ECO:0000313" key="2">
    <source>
        <dbReference type="EMBL" id="CAA9371839.1"/>
    </source>
</evidence>
<gene>
    <name evidence="2" type="ORF">AVDCRST_MAG64-35</name>
</gene>
<feature type="compositionally biased region" description="Basic and acidic residues" evidence="1">
    <location>
        <begin position="191"/>
        <end position="209"/>
    </location>
</feature>
<dbReference type="EMBL" id="CADCUQ010000002">
    <property type="protein sequence ID" value="CAA9371839.1"/>
    <property type="molecule type" value="Genomic_DNA"/>
</dbReference>
<feature type="compositionally biased region" description="Basic residues" evidence="1">
    <location>
        <begin position="99"/>
        <end position="108"/>
    </location>
</feature>
<feature type="compositionally biased region" description="Basic and acidic residues" evidence="1">
    <location>
        <begin position="170"/>
        <end position="179"/>
    </location>
</feature>
<feature type="compositionally biased region" description="Basic and acidic residues" evidence="1">
    <location>
        <begin position="339"/>
        <end position="367"/>
    </location>
</feature>
<dbReference type="AlphaFoldDB" id="A0A6J4MXI8"/>
<feature type="region of interest" description="Disordered" evidence="1">
    <location>
        <begin position="1"/>
        <end position="278"/>
    </location>
</feature>
<evidence type="ECO:0000256" key="1">
    <source>
        <dbReference type="SAM" id="MobiDB-lite"/>
    </source>
</evidence>
<reference evidence="2" key="1">
    <citation type="submission" date="2020-02" db="EMBL/GenBank/DDBJ databases">
        <authorList>
            <person name="Meier V. D."/>
        </authorList>
    </citation>
    <scope>NUCLEOTIDE SEQUENCE</scope>
    <source>
        <strain evidence="2">AVDCRST_MAG64</strain>
    </source>
</reference>
<feature type="compositionally biased region" description="Basic residues" evidence="1">
    <location>
        <begin position="290"/>
        <end position="299"/>
    </location>
</feature>
<name>A0A6J4MXI8_9BACT</name>
<feature type="compositionally biased region" description="Basic residues" evidence="1">
    <location>
        <begin position="322"/>
        <end position="333"/>
    </location>
</feature>
<proteinExistence type="predicted"/>
<accession>A0A6J4MXI8</accession>
<feature type="compositionally biased region" description="Basic residues" evidence="1">
    <location>
        <begin position="57"/>
        <end position="75"/>
    </location>
</feature>
<feature type="non-terminal residue" evidence="2">
    <location>
        <position position="1"/>
    </location>
</feature>
<feature type="non-terminal residue" evidence="2">
    <location>
        <position position="367"/>
    </location>
</feature>
<feature type="compositionally biased region" description="Basic and acidic residues" evidence="1">
    <location>
        <begin position="216"/>
        <end position="234"/>
    </location>
</feature>
<organism evidence="2">
    <name type="scientific">uncultured Phycisphaerae bacterium</name>
    <dbReference type="NCBI Taxonomy" id="904963"/>
    <lineage>
        <taxon>Bacteria</taxon>
        <taxon>Pseudomonadati</taxon>
        <taxon>Planctomycetota</taxon>
        <taxon>Phycisphaerae</taxon>
        <taxon>environmental samples</taxon>
    </lineage>
</organism>